<dbReference type="AlphaFoldDB" id="A0A9W6SN57"/>
<dbReference type="RefSeq" id="WP_285665110.1">
    <property type="nucleotide sequence ID" value="NZ_BSTX01000003.1"/>
</dbReference>
<gene>
    <name evidence="1" type="ORF">Afil01_47860</name>
</gene>
<organism evidence="1 2">
    <name type="scientific">Actinorhabdospora filicis</name>
    <dbReference type="NCBI Taxonomy" id="1785913"/>
    <lineage>
        <taxon>Bacteria</taxon>
        <taxon>Bacillati</taxon>
        <taxon>Actinomycetota</taxon>
        <taxon>Actinomycetes</taxon>
        <taxon>Micromonosporales</taxon>
        <taxon>Micromonosporaceae</taxon>
        <taxon>Actinorhabdospora</taxon>
    </lineage>
</organism>
<reference evidence="1" key="1">
    <citation type="submission" date="2023-03" db="EMBL/GenBank/DDBJ databases">
        <title>Actinorhabdospora filicis NBRC 111898.</title>
        <authorList>
            <person name="Ichikawa N."/>
            <person name="Sato H."/>
            <person name="Tonouchi N."/>
        </authorList>
    </citation>
    <scope>NUCLEOTIDE SEQUENCE</scope>
    <source>
        <strain evidence="1">NBRC 111898</strain>
    </source>
</reference>
<name>A0A9W6SN57_9ACTN</name>
<sequence>MSDSHDFDPYFGQWKLHTRKLRDVLDPDCEEWIEFDGSNDVQPILGGLGNIEKSVNYGEEDFYGMSIRLFDPAAGVWRIWWASSKFPGQMGVPNEGVFTDGVGTFVTDEELNGRMTRVRFQWTGIAEGKPRWEQSFSYDEGATWKLNWVTTSHR</sequence>
<evidence type="ECO:0000313" key="1">
    <source>
        <dbReference type="EMBL" id="GLZ79979.1"/>
    </source>
</evidence>
<comment type="caution">
    <text evidence="1">The sequence shown here is derived from an EMBL/GenBank/DDBJ whole genome shotgun (WGS) entry which is preliminary data.</text>
</comment>
<evidence type="ECO:0000313" key="2">
    <source>
        <dbReference type="Proteomes" id="UP001165079"/>
    </source>
</evidence>
<keyword evidence="2" id="KW-1185">Reference proteome</keyword>
<evidence type="ECO:0008006" key="3">
    <source>
        <dbReference type="Google" id="ProtNLM"/>
    </source>
</evidence>
<proteinExistence type="predicted"/>
<dbReference type="Proteomes" id="UP001165079">
    <property type="component" value="Unassembled WGS sequence"/>
</dbReference>
<accession>A0A9W6SN57</accession>
<protein>
    <recommendedName>
        <fullName evidence="3">DUF1579 domain-containing protein</fullName>
    </recommendedName>
</protein>
<dbReference type="EMBL" id="BSTX01000003">
    <property type="protein sequence ID" value="GLZ79979.1"/>
    <property type="molecule type" value="Genomic_DNA"/>
</dbReference>